<accession>A0AA36CKN0</accession>
<feature type="non-terminal residue" evidence="1">
    <location>
        <position position="155"/>
    </location>
</feature>
<keyword evidence="2" id="KW-1185">Reference proteome</keyword>
<sequence>MPEWWCKDDAFCRRDHGPGHYCATFQPDSPFNRRCEKVPERKCVDDYDCWKLSLGSACKMKQYRFEKPLHISSPVNLCSAMLLPPRHNTVCVTDTSCIERNGPGYYCHHFLPKNPYGSRCEKLLADECITAVDCGELRKGGCQGYSEGLPGYCAF</sequence>
<evidence type="ECO:0000313" key="1">
    <source>
        <dbReference type="EMBL" id="CAJ0570001.1"/>
    </source>
</evidence>
<dbReference type="EMBL" id="CATQJA010002210">
    <property type="protein sequence ID" value="CAJ0570001.1"/>
    <property type="molecule type" value="Genomic_DNA"/>
</dbReference>
<gene>
    <name evidence="1" type="ORF">MSPICULIGERA_LOCUS8455</name>
</gene>
<reference evidence="1" key="1">
    <citation type="submission" date="2023-06" db="EMBL/GenBank/DDBJ databases">
        <authorList>
            <person name="Delattre M."/>
        </authorList>
    </citation>
    <scope>NUCLEOTIDE SEQUENCE</scope>
    <source>
        <strain evidence="1">AF72</strain>
    </source>
</reference>
<proteinExistence type="predicted"/>
<dbReference type="AlphaFoldDB" id="A0AA36CKN0"/>
<organism evidence="1 2">
    <name type="scientific">Mesorhabditis spiculigera</name>
    <dbReference type="NCBI Taxonomy" id="96644"/>
    <lineage>
        <taxon>Eukaryota</taxon>
        <taxon>Metazoa</taxon>
        <taxon>Ecdysozoa</taxon>
        <taxon>Nematoda</taxon>
        <taxon>Chromadorea</taxon>
        <taxon>Rhabditida</taxon>
        <taxon>Rhabditina</taxon>
        <taxon>Rhabditomorpha</taxon>
        <taxon>Rhabditoidea</taxon>
        <taxon>Rhabditidae</taxon>
        <taxon>Mesorhabditinae</taxon>
        <taxon>Mesorhabditis</taxon>
    </lineage>
</organism>
<evidence type="ECO:0000313" key="2">
    <source>
        <dbReference type="Proteomes" id="UP001177023"/>
    </source>
</evidence>
<comment type="caution">
    <text evidence="1">The sequence shown here is derived from an EMBL/GenBank/DDBJ whole genome shotgun (WGS) entry which is preliminary data.</text>
</comment>
<dbReference type="Proteomes" id="UP001177023">
    <property type="component" value="Unassembled WGS sequence"/>
</dbReference>
<protein>
    <submittedName>
        <fullName evidence="1">Uncharacterized protein</fullName>
    </submittedName>
</protein>
<name>A0AA36CKN0_9BILA</name>